<dbReference type="GO" id="GO:0005886">
    <property type="term" value="C:plasma membrane"/>
    <property type="evidence" value="ECO:0007669"/>
    <property type="project" value="UniProtKB-SubCell"/>
</dbReference>
<keyword evidence="8" id="KW-1185">Reference proteome</keyword>
<keyword evidence="4 6" id="KW-1133">Transmembrane helix</keyword>
<dbReference type="PANTHER" id="PTHR43370:SF1">
    <property type="entry name" value="GUANOSINE ABC TRANSPORTER PERMEASE PROTEIN NUPQ"/>
    <property type="match status" value="1"/>
</dbReference>
<feature type="transmembrane region" description="Helical" evidence="6">
    <location>
        <begin position="141"/>
        <end position="167"/>
    </location>
</feature>
<keyword evidence="3 6" id="KW-0812">Transmembrane</keyword>
<name>A0A6G7XEJ2_9MICO</name>
<reference evidence="7 8" key="1">
    <citation type="submission" date="2020-03" db="EMBL/GenBank/DDBJ databases">
        <title>Leucobacter sp. nov., isolated from beetles.</title>
        <authorList>
            <person name="Hyun D.-W."/>
            <person name="Bae J.-W."/>
        </authorList>
    </citation>
    <scope>NUCLEOTIDE SEQUENCE [LARGE SCALE GENOMIC DNA]</scope>
    <source>
        <strain evidence="7 8">HDW9C</strain>
    </source>
</reference>
<evidence type="ECO:0000256" key="3">
    <source>
        <dbReference type="ARBA" id="ARBA00022692"/>
    </source>
</evidence>
<dbReference type="AlphaFoldDB" id="A0A6G7XEJ2"/>
<sequence>MNFLELFDQDLISSVLRALIPILLAALGGMLAERVGIFNIGLEGMILVGAFSGVAASFFTNNWLVGTIVAMICGALFSLILGYGAVYRKGDPIVLAIAMNILAVGMTSFLIVAMFGVQGVFQDPGIDGIPVWRIPVLADIPWIGALFALTPLGYLALILVPVLWVVLFRTPLGMRLRGVGERPLAAATMGVNPQHYQLGAVIASGALAGLGGAQLALGNVVQFTENMSAGRGWIAVVAVMLARAHPVGVLGAALLFGFIDAIGFRLQSFGLPQQLTDAGPYVVTLLVLIVLSSRLRKTRDAVLT</sequence>
<keyword evidence="2" id="KW-1003">Cell membrane</keyword>
<dbReference type="Proteomes" id="UP000502677">
    <property type="component" value="Chromosome"/>
</dbReference>
<protein>
    <submittedName>
        <fullName evidence="7">ABC transporter permease</fullName>
    </submittedName>
</protein>
<feature type="transmembrane region" description="Helical" evidence="6">
    <location>
        <begin position="278"/>
        <end position="295"/>
    </location>
</feature>
<evidence type="ECO:0000256" key="1">
    <source>
        <dbReference type="ARBA" id="ARBA00004651"/>
    </source>
</evidence>
<evidence type="ECO:0000313" key="8">
    <source>
        <dbReference type="Proteomes" id="UP000502677"/>
    </source>
</evidence>
<dbReference type="CDD" id="cd06580">
    <property type="entry name" value="TM_PBP1_transp_TpRbsC_like"/>
    <property type="match status" value="1"/>
</dbReference>
<proteinExistence type="predicted"/>
<keyword evidence="5 6" id="KW-0472">Membrane</keyword>
<evidence type="ECO:0000256" key="6">
    <source>
        <dbReference type="SAM" id="Phobius"/>
    </source>
</evidence>
<dbReference type="Pfam" id="PF02653">
    <property type="entry name" value="BPD_transp_2"/>
    <property type="match status" value="1"/>
</dbReference>
<comment type="subcellular location">
    <subcellularLocation>
        <location evidence="1">Cell membrane</location>
        <topology evidence="1">Multi-pass membrane protein</topology>
    </subcellularLocation>
</comment>
<dbReference type="KEGG" id="lvi:G7068_06095"/>
<accession>A0A6G7XEJ2</accession>
<feature type="transmembrane region" description="Helical" evidence="6">
    <location>
        <begin position="93"/>
        <end position="121"/>
    </location>
</feature>
<evidence type="ECO:0000256" key="2">
    <source>
        <dbReference type="ARBA" id="ARBA00022475"/>
    </source>
</evidence>
<feature type="transmembrane region" description="Helical" evidence="6">
    <location>
        <begin position="38"/>
        <end position="59"/>
    </location>
</feature>
<dbReference type="EMBL" id="CP049863">
    <property type="protein sequence ID" value="QIK62817.1"/>
    <property type="molecule type" value="Genomic_DNA"/>
</dbReference>
<gene>
    <name evidence="7" type="ORF">G7068_06095</name>
</gene>
<evidence type="ECO:0000313" key="7">
    <source>
        <dbReference type="EMBL" id="QIK62817.1"/>
    </source>
</evidence>
<dbReference type="PANTHER" id="PTHR43370">
    <property type="entry name" value="SUGAR ABC TRANSPORTER INTEGRAL MEMBRANE PROTEIN-RELATED"/>
    <property type="match status" value="1"/>
</dbReference>
<dbReference type="InterPro" id="IPR001851">
    <property type="entry name" value="ABC_transp_permease"/>
</dbReference>
<feature type="transmembrane region" description="Helical" evidence="6">
    <location>
        <begin position="233"/>
        <end position="258"/>
    </location>
</feature>
<evidence type="ECO:0000256" key="5">
    <source>
        <dbReference type="ARBA" id="ARBA00023136"/>
    </source>
</evidence>
<feature type="transmembrane region" description="Helical" evidence="6">
    <location>
        <begin position="65"/>
        <end position="86"/>
    </location>
</feature>
<feature type="transmembrane region" description="Helical" evidence="6">
    <location>
        <begin position="12"/>
        <end position="31"/>
    </location>
</feature>
<organism evidence="7 8">
    <name type="scientific">Leucobacter viscericola</name>
    <dbReference type="NCBI Taxonomy" id="2714935"/>
    <lineage>
        <taxon>Bacteria</taxon>
        <taxon>Bacillati</taxon>
        <taxon>Actinomycetota</taxon>
        <taxon>Actinomycetes</taxon>
        <taxon>Micrococcales</taxon>
        <taxon>Microbacteriaceae</taxon>
        <taxon>Leucobacter</taxon>
    </lineage>
</organism>
<dbReference type="GO" id="GO:0022857">
    <property type="term" value="F:transmembrane transporter activity"/>
    <property type="evidence" value="ECO:0007669"/>
    <property type="project" value="InterPro"/>
</dbReference>
<dbReference type="RefSeq" id="WP_166290259.1">
    <property type="nucleotide sequence ID" value="NZ_CP049863.1"/>
</dbReference>
<evidence type="ECO:0000256" key="4">
    <source>
        <dbReference type="ARBA" id="ARBA00022989"/>
    </source>
</evidence>